<evidence type="ECO:0000313" key="2">
    <source>
        <dbReference type="Proteomes" id="UP001314263"/>
    </source>
</evidence>
<dbReference type="EMBL" id="CAUYUE010000009">
    <property type="protein sequence ID" value="CAK0784053.1"/>
    <property type="molecule type" value="Genomic_DNA"/>
</dbReference>
<evidence type="ECO:0008006" key="3">
    <source>
        <dbReference type="Google" id="ProtNLM"/>
    </source>
</evidence>
<organism evidence="1 2">
    <name type="scientific">Coccomyxa viridis</name>
    <dbReference type="NCBI Taxonomy" id="1274662"/>
    <lineage>
        <taxon>Eukaryota</taxon>
        <taxon>Viridiplantae</taxon>
        <taxon>Chlorophyta</taxon>
        <taxon>core chlorophytes</taxon>
        <taxon>Trebouxiophyceae</taxon>
        <taxon>Trebouxiophyceae incertae sedis</taxon>
        <taxon>Coccomyxaceae</taxon>
        <taxon>Coccomyxa</taxon>
    </lineage>
</organism>
<dbReference type="SUPFAM" id="SSF51905">
    <property type="entry name" value="FAD/NAD(P)-binding domain"/>
    <property type="match status" value="1"/>
</dbReference>
<dbReference type="Proteomes" id="UP001314263">
    <property type="component" value="Unassembled WGS sequence"/>
</dbReference>
<protein>
    <recommendedName>
        <fullName evidence="3">FAD/NAD(P)-binding domain-containing protein</fullName>
    </recommendedName>
</protein>
<proteinExistence type="predicted"/>
<reference evidence="1 2" key="1">
    <citation type="submission" date="2023-10" db="EMBL/GenBank/DDBJ databases">
        <authorList>
            <person name="Maclean D."/>
            <person name="Macfadyen A."/>
        </authorList>
    </citation>
    <scope>NUCLEOTIDE SEQUENCE [LARGE SCALE GENOMIC DNA]</scope>
</reference>
<sequence>MPQVPEQAFEAMYRWSDAYPLGPNPLAKVSGPAVLSTLRRFAKESAVYANTHFNSTATLVDFHLDRFHVRTEDKQGSQADIESTYLIVTSGILAEQHTLQERGIHNTESFGGIVTFAGRQNDADSLVNSASAKDKVVVILGTGAFACEAMEASLRNGAKHVYLLSRERIR</sequence>
<dbReference type="AlphaFoldDB" id="A0AAV1I9J6"/>
<comment type="caution">
    <text evidence="1">The sequence shown here is derived from an EMBL/GenBank/DDBJ whole genome shotgun (WGS) entry which is preliminary data.</text>
</comment>
<evidence type="ECO:0000313" key="1">
    <source>
        <dbReference type="EMBL" id="CAK0784053.1"/>
    </source>
</evidence>
<accession>A0AAV1I9J6</accession>
<gene>
    <name evidence="1" type="ORF">CVIRNUC_007256</name>
</gene>
<keyword evidence="2" id="KW-1185">Reference proteome</keyword>
<dbReference type="Gene3D" id="3.50.50.60">
    <property type="entry name" value="FAD/NAD(P)-binding domain"/>
    <property type="match status" value="1"/>
</dbReference>
<name>A0AAV1I9J6_9CHLO</name>
<dbReference type="InterPro" id="IPR036188">
    <property type="entry name" value="FAD/NAD-bd_sf"/>
</dbReference>